<accession>A0A9E6ZP42</accession>
<dbReference type="STRING" id="1356854.N007_17450"/>
<reference evidence="2" key="1">
    <citation type="journal article" date="2022" name="G3 (Bethesda)">
        <title>Unveiling the complete genome sequence of Alicyclobacillus acidoterrestris DSM 3922T, a taint-producing strain.</title>
        <authorList>
            <person name="Leonardo I.C."/>
            <person name="Barreto Crespo M.T."/>
            <person name="Gaspar F.B."/>
        </authorList>
    </citation>
    <scope>NUCLEOTIDE SEQUENCE [LARGE SCALE GENOMIC DNA]</scope>
    <source>
        <strain evidence="2">DSM 3922</strain>
    </source>
</reference>
<gene>
    <name evidence="1" type="ORF">K1I37_14165</name>
</gene>
<dbReference type="RefSeq" id="WP_021298628.1">
    <property type="nucleotide sequence ID" value="NZ_AURB01000200.1"/>
</dbReference>
<evidence type="ECO:0000313" key="2">
    <source>
        <dbReference type="Proteomes" id="UP000829401"/>
    </source>
</evidence>
<dbReference type="AlphaFoldDB" id="T0CTX9"/>
<protein>
    <submittedName>
        <fullName evidence="1">Uncharacterized protein</fullName>
    </submittedName>
</protein>
<keyword evidence="2" id="KW-1185">Reference proteome</keyword>
<sequence>MESKALKTFRRKMANPLHWHKANQIFLKYSRDDLKNVARTMGLIDVLASELGVTLNESERKQAAQWLVDQDIDPKSKRDRMMIWRKAK</sequence>
<dbReference type="KEGG" id="aaco:K1I37_14165"/>
<dbReference type="EMBL" id="CP080467">
    <property type="protein sequence ID" value="UNO47825.1"/>
    <property type="molecule type" value="Genomic_DNA"/>
</dbReference>
<organism evidence="1 2">
    <name type="scientific">Alicyclobacillus acidoterrestris (strain ATCC 49025 / DSM 3922 / CIP 106132 / NCIMB 13137 / GD3B)</name>
    <dbReference type="NCBI Taxonomy" id="1356854"/>
    <lineage>
        <taxon>Bacteria</taxon>
        <taxon>Bacillati</taxon>
        <taxon>Bacillota</taxon>
        <taxon>Bacilli</taxon>
        <taxon>Bacillales</taxon>
        <taxon>Alicyclobacillaceae</taxon>
        <taxon>Alicyclobacillus</taxon>
    </lineage>
</organism>
<proteinExistence type="predicted"/>
<accession>T0CTX9</accession>
<name>T0CTX9_ALIAG</name>
<dbReference type="OrthoDB" id="2624091at2"/>
<dbReference type="Proteomes" id="UP000829401">
    <property type="component" value="Chromosome"/>
</dbReference>
<evidence type="ECO:0000313" key="1">
    <source>
        <dbReference type="EMBL" id="UNO47825.1"/>
    </source>
</evidence>